<dbReference type="PROSITE" id="PS50045">
    <property type="entry name" value="SIGMA54_INTERACT_4"/>
    <property type="match status" value="1"/>
</dbReference>
<dbReference type="PROSITE" id="PS50110">
    <property type="entry name" value="RESPONSE_REGULATORY"/>
    <property type="match status" value="1"/>
</dbReference>
<evidence type="ECO:0000313" key="12">
    <source>
        <dbReference type="EMBL" id="WND02742.1"/>
    </source>
</evidence>
<keyword evidence="3" id="KW-0902">Two-component regulatory system</keyword>
<dbReference type="Gene3D" id="3.40.50.300">
    <property type="entry name" value="P-loop containing nucleotide triphosphate hydrolases"/>
    <property type="match status" value="1"/>
</dbReference>
<dbReference type="PANTHER" id="PTHR32071:SF21">
    <property type="entry name" value="TRANSCRIPTIONAL REGULATORY PROTEIN FLGR"/>
    <property type="match status" value="1"/>
</dbReference>
<dbReference type="InterPro" id="IPR002078">
    <property type="entry name" value="Sigma_54_int"/>
</dbReference>
<dbReference type="SMART" id="SM00382">
    <property type="entry name" value="AAA"/>
    <property type="match status" value="1"/>
</dbReference>
<dbReference type="GO" id="GO:0000160">
    <property type="term" value="P:phosphorelay signal transduction system"/>
    <property type="evidence" value="ECO:0007669"/>
    <property type="project" value="UniProtKB-KW"/>
</dbReference>
<evidence type="ECO:0000313" key="13">
    <source>
        <dbReference type="Proteomes" id="UP001268683"/>
    </source>
</evidence>
<dbReference type="InterPro" id="IPR011006">
    <property type="entry name" value="CheY-like_superfamily"/>
</dbReference>
<dbReference type="InterPro" id="IPR001789">
    <property type="entry name" value="Sig_transdc_resp-reg_receiver"/>
</dbReference>
<dbReference type="InterPro" id="IPR002197">
    <property type="entry name" value="HTH_Fis"/>
</dbReference>
<feature type="domain" description="Response regulatory" evidence="11">
    <location>
        <begin position="2"/>
        <end position="113"/>
    </location>
</feature>
<evidence type="ECO:0000259" key="10">
    <source>
        <dbReference type="PROSITE" id="PS50045"/>
    </source>
</evidence>
<evidence type="ECO:0000256" key="3">
    <source>
        <dbReference type="ARBA" id="ARBA00023012"/>
    </source>
</evidence>
<dbReference type="RefSeq" id="WP_310798580.1">
    <property type="nucleotide sequence ID" value="NZ_CP123872.1"/>
</dbReference>
<dbReference type="FunFam" id="3.40.50.300:FF:000006">
    <property type="entry name" value="DNA-binding transcriptional regulator NtrC"/>
    <property type="match status" value="1"/>
</dbReference>
<evidence type="ECO:0000256" key="7">
    <source>
        <dbReference type="ARBA" id="ARBA00023163"/>
    </source>
</evidence>
<dbReference type="GO" id="GO:0043565">
    <property type="term" value="F:sequence-specific DNA binding"/>
    <property type="evidence" value="ECO:0007669"/>
    <property type="project" value="InterPro"/>
</dbReference>
<dbReference type="InterPro" id="IPR027417">
    <property type="entry name" value="P-loop_NTPase"/>
</dbReference>
<dbReference type="SUPFAM" id="SSF52172">
    <property type="entry name" value="CheY-like"/>
    <property type="match status" value="1"/>
</dbReference>
<keyword evidence="7" id="KW-0804">Transcription</keyword>
<evidence type="ECO:0000256" key="1">
    <source>
        <dbReference type="ARBA" id="ARBA00022741"/>
    </source>
</evidence>
<keyword evidence="6" id="KW-0010">Activator</keyword>
<dbReference type="EMBL" id="CP123872">
    <property type="protein sequence ID" value="WND02742.1"/>
    <property type="molecule type" value="Genomic_DNA"/>
</dbReference>
<dbReference type="Pfam" id="PF00158">
    <property type="entry name" value="Sigma54_activat"/>
    <property type="match status" value="1"/>
</dbReference>
<gene>
    <name evidence="12" type="ORF">QGN29_14420</name>
</gene>
<dbReference type="Pfam" id="PF25601">
    <property type="entry name" value="AAA_lid_14"/>
    <property type="match status" value="1"/>
</dbReference>
<dbReference type="InterPro" id="IPR058031">
    <property type="entry name" value="AAA_lid_NorR"/>
</dbReference>
<dbReference type="InterPro" id="IPR025662">
    <property type="entry name" value="Sigma_54_int_dom_ATP-bd_1"/>
</dbReference>
<dbReference type="PROSITE" id="PS00688">
    <property type="entry name" value="SIGMA54_INTERACT_3"/>
    <property type="match status" value="1"/>
</dbReference>
<dbReference type="InterPro" id="IPR025943">
    <property type="entry name" value="Sigma_54_int_dom_ATP-bd_2"/>
</dbReference>
<organism evidence="12 13">
    <name type="scientific">Temperatibacter marinus</name>
    <dbReference type="NCBI Taxonomy" id="1456591"/>
    <lineage>
        <taxon>Bacteria</taxon>
        <taxon>Pseudomonadati</taxon>
        <taxon>Pseudomonadota</taxon>
        <taxon>Alphaproteobacteria</taxon>
        <taxon>Kordiimonadales</taxon>
        <taxon>Temperatibacteraceae</taxon>
        <taxon>Temperatibacter</taxon>
    </lineage>
</organism>
<evidence type="ECO:0000256" key="4">
    <source>
        <dbReference type="ARBA" id="ARBA00023015"/>
    </source>
</evidence>
<dbReference type="InterPro" id="IPR009057">
    <property type="entry name" value="Homeodomain-like_sf"/>
</dbReference>
<dbReference type="Pfam" id="PF02954">
    <property type="entry name" value="HTH_8"/>
    <property type="match status" value="1"/>
</dbReference>
<name>A0AA52EHQ6_9PROT</name>
<dbReference type="Gene3D" id="3.40.50.2300">
    <property type="match status" value="1"/>
</dbReference>
<accession>A0AA52EHQ6</accession>
<dbReference type="InterPro" id="IPR003593">
    <property type="entry name" value="AAA+_ATPase"/>
</dbReference>
<protein>
    <submittedName>
        <fullName evidence="12">Sigma-54 dependent transcriptional regulator</fullName>
    </submittedName>
</protein>
<reference evidence="12" key="1">
    <citation type="submission" date="2023-04" db="EMBL/GenBank/DDBJ databases">
        <title>Complete genome sequence of Temperatibacter marinus.</title>
        <authorList>
            <person name="Rong J.-C."/>
            <person name="Yi M.-L."/>
            <person name="Zhao Q."/>
        </authorList>
    </citation>
    <scope>NUCLEOTIDE SEQUENCE</scope>
    <source>
        <strain evidence="12">NBRC 110045</strain>
    </source>
</reference>
<feature type="domain" description="Sigma-54 factor interaction" evidence="10">
    <location>
        <begin position="119"/>
        <end position="348"/>
    </location>
</feature>
<dbReference type="GO" id="GO:0005524">
    <property type="term" value="F:ATP binding"/>
    <property type="evidence" value="ECO:0007669"/>
    <property type="project" value="UniProtKB-KW"/>
</dbReference>
<evidence type="ECO:0000259" key="11">
    <source>
        <dbReference type="PROSITE" id="PS50110"/>
    </source>
</evidence>
<dbReference type="PROSITE" id="PS00675">
    <property type="entry name" value="SIGMA54_INTERACT_1"/>
    <property type="match status" value="1"/>
</dbReference>
<dbReference type="InterPro" id="IPR025944">
    <property type="entry name" value="Sigma_54_int_dom_CS"/>
</dbReference>
<feature type="region of interest" description="Disordered" evidence="9">
    <location>
        <begin position="399"/>
        <end position="421"/>
    </location>
</feature>
<dbReference type="Gene3D" id="1.10.8.60">
    <property type="match status" value="1"/>
</dbReference>
<comment type="caution">
    <text evidence="8">Lacks conserved residue(s) required for the propagation of feature annotation.</text>
</comment>
<dbReference type="PANTHER" id="PTHR32071">
    <property type="entry name" value="TRANSCRIPTIONAL REGULATORY PROTEIN"/>
    <property type="match status" value="1"/>
</dbReference>
<keyword evidence="1" id="KW-0547">Nucleotide-binding</keyword>
<evidence type="ECO:0000256" key="6">
    <source>
        <dbReference type="ARBA" id="ARBA00023159"/>
    </source>
</evidence>
<dbReference type="GO" id="GO:0006355">
    <property type="term" value="P:regulation of DNA-templated transcription"/>
    <property type="evidence" value="ECO:0007669"/>
    <property type="project" value="InterPro"/>
</dbReference>
<keyword evidence="2" id="KW-0067">ATP-binding</keyword>
<proteinExistence type="predicted"/>
<dbReference type="SUPFAM" id="SSF46689">
    <property type="entry name" value="Homeodomain-like"/>
    <property type="match status" value="1"/>
</dbReference>
<sequence length="483" mass="51832">MRLLIVGTLDGQLGAASRIAMNRGAQVTHANDIETALSILRSKGADLLMVEISVDIPNLIPRLKAEHFALPVVACGIGTDPKTAAAAIRSGAKEYIPLPPEADMIAAVLQAVAEDDQNFIYRDDVMKNVAALADQVAPSEASIMITGESGTGKEVMARYLHGKSRRANLPFVAVNCAAIPENLLESELFGHEKGAFTGAVAKRIGKFEEADKGTLLLDEISEMDVRLQAKLLRAIQERQIDRVGGSKPVDVDIRIIATSNRNLQEAVKEGTFREDLFFRLNVVNLRVPPLRERPKDIEALAQHFSDKYAEVNQMGKKAITKSAFEALTHHSWPGNVRELENAMHRAVLLASGDEIGPEAIMLPDASGNLTLTMGGATAASAPEMTGGNPANLASETAATGAWAANEASTASPSQEEDAQTANLVGRTVAEVERDLIIDTLKHCIGNRTHAANILGISIRTLRNKLNQYQTDGINVPQPGEGVR</sequence>
<feature type="compositionally biased region" description="Low complexity" evidence="9">
    <location>
        <begin position="399"/>
        <end position="411"/>
    </location>
</feature>
<evidence type="ECO:0000256" key="8">
    <source>
        <dbReference type="PROSITE-ProRule" id="PRU00169"/>
    </source>
</evidence>
<evidence type="ECO:0000256" key="5">
    <source>
        <dbReference type="ARBA" id="ARBA00023125"/>
    </source>
</evidence>
<dbReference type="Proteomes" id="UP001268683">
    <property type="component" value="Chromosome"/>
</dbReference>
<dbReference type="CDD" id="cd00009">
    <property type="entry name" value="AAA"/>
    <property type="match status" value="1"/>
</dbReference>
<dbReference type="AlphaFoldDB" id="A0AA52EHQ6"/>
<dbReference type="PRINTS" id="PR01590">
    <property type="entry name" value="HTHFIS"/>
</dbReference>
<evidence type="ECO:0000256" key="9">
    <source>
        <dbReference type="SAM" id="MobiDB-lite"/>
    </source>
</evidence>
<dbReference type="PROSITE" id="PS00676">
    <property type="entry name" value="SIGMA54_INTERACT_2"/>
    <property type="match status" value="1"/>
</dbReference>
<evidence type="ECO:0000256" key="2">
    <source>
        <dbReference type="ARBA" id="ARBA00022840"/>
    </source>
</evidence>
<keyword evidence="4" id="KW-0805">Transcription regulation</keyword>
<keyword evidence="13" id="KW-1185">Reference proteome</keyword>
<dbReference type="KEGG" id="tmk:QGN29_14420"/>
<keyword evidence="5" id="KW-0238">DNA-binding</keyword>
<dbReference type="SUPFAM" id="SSF52540">
    <property type="entry name" value="P-loop containing nucleoside triphosphate hydrolases"/>
    <property type="match status" value="1"/>
</dbReference>
<dbReference type="Gene3D" id="1.10.10.60">
    <property type="entry name" value="Homeodomain-like"/>
    <property type="match status" value="1"/>
</dbReference>